<evidence type="ECO:0000256" key="1">
    <source>
        <dbReference type="SAM" id="MobiDB-lite"/>
    </source>
</evidence>
<protein>
    <submittedName>
        <fullName evidence="2">Uncharacterized protein</fullName>
    </submittedName>
</protein>
<feature type="region of interest" description="Disordered" evidence="1">
    <location>
        <begin position="20"/>
        <end position="45"/>
    </location>
</feature>
<name>X1LWE8_9ZZZZ</name>
<dbReference type="EMBL" id="BARV01013513">
    <property type="protein sequence ID" value="GAI23398.1"/>
    <property type="molecule type" value="Genomic_DNA"/>
</dbReference>
<reference evidence="2" key="1">
    <citation type="journal article" date="2014" name="Front. Microbiol.">
        <title>High frequency of phylogenetically diverse reductive dehalogenase-homologous genes in deep subseafloor sedimentary metagenomes.</title>
        <authorList>
            <person name="Kawai M."/>
            <person name="Futagami T."/>
            <person name="Toyoda A."/>
            <person name="Takaki Y."/>
            <person name="Nishi S."/>
            <person name="Hori S."/>
            <person name="Arai W."/>
            <person name="Tsubouchi T."/>
            <person name="Morono Y."/>
            <person name="Uchiyama I."/>
            <person name="Ito T."/>
            <person name="Fujiyama A."/>
            <person name="Inagaki F."/>
            <person name="Takami H."/>
        </authorList>
    </citation>
    <scope>NUCLEOTIDE SEQUENCE</scope>
    <source>
        <strain evidence="2">Expedition CK06-06</strain>
    </source>
</reference>
<feature type="compositionally biased region" description="Gly residues" evidence="1">
    <location>
        <begin position="29"/>
        <end position="45"/>
    </location>
</feature>
<gene>
    <name evidence="2" type="ORF">S06H3_24347</name>
</gene>
<dbReference type="AlphaFoldDB" id="X1LWE8"/>
<proteinExistence type="predicted"/>
<comment type="caution">
    <text evidence="2">The sequence shown here is derived from an EMBL/GenBank/DDBJ whole genome shotgun (WGS) entry which is preliminary data.</text>
</comment>
<evidence type="ECO:0000313" key="2">
    <source>
        <dbReference type="EMBL" id="GAI23398.1"/>
    </source>
</evidence>
<sequence>KKLANAIITGQAIKIQGGDFKMVQQPQGRGPGLGRGRGAGGRGRMGGPLAAGPGGICKCVKCGYEEAQIIGQPCMNKKCPKCGTKMIRG</sequence>
<organism evidence="2">
    <name type="scientific">marine sediment metagenome</name>
    <dbReference type="NCBI Taxonomy" id="412755"/>
    <lineage>
        <taxon>unclassified sequences</taxon>
        <taxon>metagenomes</taxon>
        <taxon>ecological metagenomes</taxon>
    </lineage>
</organism>
<feature type="non-terminal residue" evidence="2">
    <location>
        <position position="1"/>
    </location>
</feature>
<accession>X1LWE8</accession>